<dbReference type="EMBL" id="KB097717">
    <property type="protein sequence ID" value="ESN91128.1"/>
    <property type="molecule type" value="Genomic_DNA"/>
</dbReference>
<evidence type="ECO:0000313" key="1">
    <source>
        <dbReference type="EMBL" id="ESN91128.1"/>
    </source>
</evidence>
<organism evidence="2 3">
    <name type="scientific">Helobdella robusta</name>
    <name type="common">Californian leech</name>
    <dbReference type="NCBI Taxonomy" id="6412"/>
    <lineage>
        <taxon>Eukaryota</taxon>
        <taxon>Metazoa</taxon>
        <taxon>Spiralia</taxon>
        <taxon>Lophotrochozoa</taxon>
        <taxon>Annelida</taxon>
        <taxon>Clitellata</taxon>
        <taxon>Hirudinea</taxon>
        <taxon>Rhynchobdellida</taxon>
        <taxon>Glossiphoniidae</taxon>
        <taxon>Helobdella</taxon>
    </lineage>
</organism>
<dbReference type="InParanoid" id="T1FHX4"/>
<proteinExistence type="predicted"/>
<dbReference type="EMBL" id="AMQM01008032">
    <property type="status" value="NOT_ANNOTATED_CDS"/>
    <property type="molecule type" value="Genomic_DNA"/>
</dbReference>
<sequence length="210" mass="23686">MWLVAKNSSLLSPDLTLILLPISLRNLRVLGSIGPRTSMHIGKNSIEGRAFPYFFIFSSAALAAAKPHSLLVSWIFSSTQTRRNRCNKHEIWLVAKNSSLLSPGLTLIILHISLRNLRVLGSIGPRTSMHIGKNSIEGRAFPYFFHFLVYCPGRGQTTFFTCQVYVSFGEGARDRNIPRQTSAGSPRNNQTDRHEHFVYGNVRLYRLNNL</sequence>
<dbReference type="PANTHER" id="PTHR14559">
    <property type="entry name" value="CASPASE RECRUITMENT DOMAIN FAMILY"/>
    <property type="match status" value="1"/>
</dbReference>
<reference evidence="1 3" key="2">
    <citation type="journal article" date="2013" name="Nature">
        <title>Insights into bilaterian evolution from three spiralian genomes.</title>
        <authorList>
            <person name="Simakov O."/>
            <person name="Marletaz F."/>
            <person name="Cho S.J."/>
            <person name="Edsinger-Gonzales E."/>
            <person name="Havlak P."/>
            <person name="Hellsten U."/>
            <person name="Kuo D.H."/>
            <person name="Larsson T."/>
            <person name="Lv J."/>
            <person name="Arendt D."/>
            <person name="Savage R."/>
            <person name="Osoegawa K."/>
            <person name="de Jong P."/>
            <person name="Grimwood J."/>
            <person name="Chapman J.A."/>
            <person name="Shapiro H."/>
            <person name="Aerts A."/>
            <person name="Otillar R.P."/>
            <person name="Terry A.Y."/>
            <person name="Boore J.L."/>
            <person name="Grigoriev I.V."/>
            <person name="Lindberg D.R."/>
            <person name="Seaver E.C."/>
            <person name="Weisblat D.A."/>
            <person name="Putnam N.H."/>
            <person name="Rokhsar D.S."/>
        </authorList>
    </citation>
    <scope>NUCLEOTIDE SEQUENCE</scope>
</reference>
<dbReference type="Proteomes" id="UP000015101">
    <property type="component" value="Unassembled WGS sequence"/>
</dbReference>
<dbReference type="CTD" id="20208423"/>
<dbReference type="AlphaFoldDB" id="T1FHX4"/>
<keyword evidence="3" id="KW-1185">Reference proteome</keyword>
<gene>
    <name evidence="2" type="primary">20208423</name>
    <name evidence="1" type="ORF">HELRODRAFT_182204</name>
</gene>
<reference evidence="3" key="1">
    <citation type="submission" date="2012-12" db="EMBL/GenBank/DDBJ databases">
        <authorList>
            <person name="Hellsten U."/>
            <person name="Grimwood J."/>
            <person name="Chapman J.A."/>
            <person name="Shapiro H."/>
            <person name="Aerts A."/>
            <person name="Otillar R.P."/>
            <person name="Terry A.Y."/>
            <person name="Boore J.L."/>
            <person name="Simakov O."/>
            <person name="Marletaz F."/>
            <person name="Cho S.-J."/>
            <person name="Edsinger-Gonzales E."/>
            <person name="Havlak P."/>
            <person name="Kuo D.-H."/>
            <person name="Larsson T."/>
            <person name="Lv J."/>
            <person name="Arendt D."/>
            <person name="Savage R."/>
            <person name="Osoegawa K."/>
            <person name="de Jong P."/>
            <person name="Lindberg D.R."/>
            <person name="Seaver E.C."/>
            <person name="Weisblat D.A."/>
            <person name="Putnam N.H."/>
            <person name="Grigoriev I.V."/>
            <person name="Rokhsar D.S."/>
        </authorList>
    </citation>
    <scope>NUCLEOTIDE SEQUENCE</scope>
</reference>
<dbReference type="EnsemblMetazoa" id="HelroT182204">
    <property type="protein sequence ID" value="HelroP182204"/>
    <property type="gene ID" value="HelroG182204"/>
</dbReference>
<protein>
    <submittedName>
        <fullName evidence="1 2">Uncharacterized protein</fullName>
    </submittedName>
</protein>
<dbReference type="HOGENOM" id="CLU_1311345_0_0_1"/>
<reference evidence="2" key="3">
    <citation type="submission" date="2015-06" db="UniProtKB">
        <authorList>
            <consortium name="EnsemblMetazoa"/>
        </authorList>
    </citation>
    <scope>IDENTIFICATION</scope>
</reference>
<evidence type="ECO:0000313" key="3">
    <source>
        <dbReference type="Proteomes" id="UP000015101"/>
    </source>
</evidence>
<evidence type="ECO:0000313" key="2">
    <source>
        <dbReference type="EnsemblMetazoa" id="HelroP182204"/>
    </source>
</evidence>
<dbReference type="PANTHER" id="PTHR14559:SF11">
    <property type="entry name" value="SECRETED PROTEIN"/>
    <property type="match status" value="1"/>
</dbReference>
<name>T1FHX4_HELRO</name>
<dbReference type="RefSeq" id="XP_009030757.1">
    <property type="nucleotide sequence ID" value="XM_009032509.1"/>
</dbReference>
<dbReference type="GeneID" id="20208423"/>
<accession>T1FHX4</accession>
<dbReference type="KEGG" id="hro:HELRODRAFT_182204"/>
<dbReference type="EMBL" id="AMQM01008033">
    <property type="status" value="NOT_ANNOTATED_CDS"/>
    <property type="molecule type" value="Genomic_DNA"/>
</dbReference>